<dbReference type="STRING" id="331657.A0A4U0XXW7"/>
<evidence type="ECO:0000256" key="3">
    <source>
        <dbReference type="ARBA" id="ARBA00022723"/>
    </source>
</evidence>
<dbReference type="InterPro" id="IPR012164">
    <property type="entry name" value="Rpa12/Rpb9/Rpc10/TFS"/>
</dbReference>
<evidence type="ECO:0000256" key="1">
    <source>
        <dbReference type="ARBA" id="ARBA00011730"/>
    </source>
</evidence>
<proteinExistence type="predicted"/>
<keyword evidence="11" id="KW-1185">Reference proteome</keyword>
<dbReference type="OrthoDB" id="282270at2759"/>
<dbReference type="InterPro" id="IPR034012">
    <property type="entry name" value="Zn_ribbon_RPB9_C"/>
</dbReference>
<protein>
    <recommendedName>
        <fullName evidence="2">DNA-directed RNA polymerase II subunit RPB9</fullName>
    </recommendedName>
    <alternativeName>
        <fullName evidence="6">DNA-directed RNA polymerase II subunit 9</fullName>
    </alternativeName>
</protein>
<keyword evidence="5" id="KW-0862">Zinc</keyword>
<evidence type="ECO:0000256" key="8">
    <source>
        <dbReference type="SAM" id="MobiDB-lite"/>
    </source>
</evidence>
<dbReference type="GO" id="GO:0006283">
    <property type="term" value="P:transcription-coupled nucleotide-excision repair"/>
    <property type="evidence" value="ECO:0007669"/>
    <property type="project" value="TreeGrafter"/>
</dbReference>
<dbReference type="InterPro" id="IPR001222">
    <property type="entry name" value="Znf_TFIIS"/>
</dbReference>
<comment type="caution">
    <text evidence="10">The sequence shown here is derived from an EMBL/GenBank/DDBJ whole genome shotgun (WGS) entry which is preliminary data.</text>
</comment>
<dbReference type="Gene3D" id="2.20.25.10">
    <property type="match status" value="2"/>
</dbReference>
<dbReference type="SMART" id="SM00440">
    <property type="entry name" value="ZnF_C2C2"/>
    <property type="match status" value="1"/>
</dbReference>
<evidence type="ECO:0000313" key="10">
    <source>
        <dbReference type="EMBL" id="TKA81316.1"/>
    </source>
</evidence>
<dbReference type="GO" id="GO:0001193">
    <property type="term" value="P:maintenance of transcriptional fidelity during transcription elongation by RNA polymerase II"/>
    <property type="evidence" value="ECO:0007669"/>
    <property type="project" value="TreeGrafter"/>
</dbReference>
<evidence type="ECO:0000259" key="9">
    <source>
        <dbReference type="PROSITE" id="PS51133"/>
    </source>
</evidence>
<evidence type="ECO:0000256" key="7">
    <source>
        <dbReference type="PROSITE-ProRule" id="PRU00472"/>
    </source>
</evidence>
<keyword evidence="3" id="KW-0479">Metal-binding</keyword>
<dbReference type="EMBL" id="NAJN01000028">
    <property type="protein sequence ID" value="TKA81316.1"/>
    <property type="molecule type" value="Genomic_DNA"/>
</dbReference>
<dbReference type="PANTHER" id="PTHR11239">
    <property type="entry name" value="DNA-DIRECTED RNA POLYMERASE"/>
    <property type="match status" value="1"/>
</dbReference>
<comment type="subunit">
    <text evidence="1">Component of the RNA polymerase II (Pol II) complex consisting of 12 subunits.</text>
</comment>
<dbReference type="GO" id="GO:0003676">
    <property type="term" value="F:nucleic acid binding"/>
    <property type="evidence" value="ECO:0007669"/>
    <property type="project" value="InterPro"/>
</dbReference>
<dbReference type="PROSITE" id="PS51133">
    <property type="entry name" value="ZF_TFIIS_2"/>
    <property type="match status" value="1"/>
</dbReference>
<evidence type="ECO:0000256" key="2">
    <source>
        <dbReference type="ARBA" id="ARBA00015926"/>
    </source>
</evidence>
<organism evidence="10 11">
    <name type="scientific">Cryomyces minteri</name>
    <dbReference type="NCBI Taxonomy" id="331657"/>
    <lineage>
        <taxon>Eukaryota</taxon>
        <taxon>Fungi</taxon>
        <taxon>Dikarya</taxon>
        <taxon>Ascomycota</taxon>
        <taxon>Pezizomycotina</taxon>
        <taxon>Dothideomycetes</taxon>
        <taxon>Dothideomycetes incertae sedis</taxon>
        <taxon>Cryomyces</taxon>
    </lineage>
</organism>
<evidence type="ECO:0000256" key="4">
    <source>
        <dbReference type="ARBA" id="ARBA00022771"/>
    </source>
</evidence>
<keyword evidence="4 7" id="KW-0863">Zinc-finger</keyword>
<name>A0A4U0XXW7_9PEZI</name>
<feature type="compositionally biased region" description="Acidic residues" evidence="8">
    <location>
        <begin position="152"/>
        <end position="170"/>
    </location>
</feature>
<feature type="compositionally biased region" description="Low complexity" evidence="8">
    <location>
        <begin position="58"/>
        <end position="76"/>
    </location>
</feature>
<dbReference type="GO" id="GO:0005665">
    <property type="term" value="C:RNA polymerase II, core complex"/>
    <property type="evidence" value="ECO:0007669"/>
    <property type="project" value="TreeGrafter"/>
</dbReference>
<feature type="domain" description="TFIIS-type" evidence="9">
    <location>
        <begin position="176"/>
        <end position="218"/>
    </location>
</feature>
<feature type="region of interest" description="Disordered" evidence="8">
    <location>
        <begin position="135"/>
        <end position="172"/>
    </location>
</feature>
<evidence type="ECO:0000256" key="6">
    <source>
        <dbReference type="ARBA" id="ARBA00042129"/>
    </source>
</evidence>
<dbReference type="AlphaFoldDB" id="A0A4U0XXW7"/>
<dbReference type="GO" id="GO:0006367">
    <property type="term" value="P:transcription initiation at RNA polymerase II promoter"/>
    <property type="evidence" value="ECO:0007669"/>
    <property type="project" value="TreeGrafter"/>
</dbReference>
<evidence type="ECO:0000256" key="5">
    <source>
        <dbReference type="ARBA" id="ARBA00022833"/>
    </source>
</evidence>
<accession>A0A4U0XXW7</accession>
<dbReference type="CDD" id="cd10508">
    <property type="entry name" value="Zn-ribbon_RPB9"/>
    <property type="match status" value="1"/>
</dbReference>
<reference evidence="10 11" key="1">
    <citation type="submission" date="2017-03" db="EMBL/GenBank/DDBJ databases">
        <title>Genomes of endolithic fungi from Antarctica.</title>
        <authorList>
            <person name="Coleine C."/>
            <person name="Masonjones S."/>
            <person name="Stajich J.E."/>
        </authorList>
    </citation>
    <scope>NUCLEOTIDE SEQUENCE [LARGE SCALE GENOMIC DNA]</scope>
    <source>
        <strain evidence="10 11">CCFEE 5187</strain>
    </source>
</reference>
<evidence type="ECO:0000313" key="11">
    <source>
        <dbReference type="Proteomes" id="UP000308768"/>
    </source>
</evidence>
<dbReference type="SUPFAM" id="SSF57783">
    <property type="entry name" value="Zinc beta-ribbon"/>
    <property type="match status" value="2"/>
</dbReference>
<feature type="region of interest" description="Disordered" evidence="8">
    <location>
        <begin position="45"/>
        <end position="84"/>
    </location>
</feature>
<dbReference type="GO" id="GO:0008270">
    <property type="term" value="F:zinc ion binding"/>
    <property type="evidence" value="ECO:0007669"/>
    <property type="project" value="UniProtKB-KW"/>
</dbReference>
<dbReference type="Pfam" id="PF01096">
    <property type="entry name" value="Zn_ribbon_TFIIS"/>
    <property type="match status" value="1"/>
</dbReference>
<dbReference type="GO" id="GO:0003899">
    <property type="term" value="F:DNA-directed RNA polymerase activity"/>
    <property type="evidence" value="ECO:0007669"/>
    <property type="project" value="InterPro"/>
</dbReference>
<sequence>MLYPKEDPTTNTLMFACLTCSFSEPAASSCVFRNELSNTVGETSGVTQDVASDPTVGAPNSPSSSSSAAASNSNPSLPHRQPPAACTMSVKTTAGPASREAPDMCTLCGCEIYCFVCGKETDNGMYLEVDDPEVPSLHEQDHGCGGDAGDCGYEDDDDDDDDDEDFDDGMMDLPRVPKKCPRRDCDGEEAVFFQSQQRTAETGMKLFFVCVNCGTVWS</sequence>
<gene>
    <name evidence="10" type="ORF">B0A49_00315</name>
</gene>
<dbReference type="PANTHER" id="PTHR11239:SF1">
    <property type="entry name" value="DNA-DIRECTED RNA POLYMERASE II SUBUNIT RPB9"/>
    <property type="match status" value="1"/>
</dbReference>
<dbReference type="Proteomes" id="UP000308768">
    <property type="component" value="Unassembled WGS sequence"/>
</dbReference>